<dbReference type="PROSITE" id="PS50105">
    <property type="entry name" value="SAM_DOMAIN"/>
    <property type="match status" value="1"/>
</dbReference>
<dbReference type="InterPro" id="IPR036860">
    <property type="entry name" value="SH2_dom_sf"/>
</dbReference>
<dbReference type="Pfam" id="PF00017">
    <property type="entry name" value="SH2"/>
    <property type="match status" value="2"/>
</dbReference>
<dbReference type="Pfam" id="PF00536">
    <property type="entry name" value="SAM_1"/>
    <property type="match status" value="1"/>
</dbReference>
<evidence type="ECO:0000259" key="7">
    <source>
        <dbReference type="PROSITE" id="PS50081"/>
    </source>
</evidence>
<dbReference type="Pfam" id="PF00130">
    <property type="entry name" value="C1_1"/>
    <property type="match status" value="2"/>
</dbReference>
<dbReference type="GO" id="GO:0005096">
    <property type="term" value="F:GTPase activator activity"/>
    <property type="evidence" value="ECO:0007669"/>
    <property type="project" value="UniProtKB-KW"/>
</dbReference>
<dbReference type="Gene3D" id="3.30.60.20">
    <property type="match status" value="2"/>
</dbReference>
<dbReference type="Pfam" id="PF16454">
    <property type="entry name" value="PI3K_P85_iSH2"/>
    <property type="match status" value="1"/>
</dbReference>
<dbReference type="InterPro" id="IPR051854">
    <property type="entry name" value="Rho-type_GAP"/>
</dbReference>
<feature type="domain" description="Phorbol-ester/DAG-type" evidence="7">
    <location>
        <begin position="262"/>
        <end position="312"/>
    </location>
</feature>
<keyword evidence="4" id="KW-0727">SH2 domain</keyword>
<dbReference type="SMART" id="SM00252">
    <property type="entry name" value="SH2"/>
    <property type="match status" value="2"/>
</dbReference>
<dbReference type="CDD" id="cd20829">
    <property type="entry name" value="C1_PIK3R-like_rpt1"/>
    <property type="match status" value="1"/>
</dbReference>
<evidence type="ECO:0000256" key="3">
    <source>
        <dbReference type="ARBA" id="ARBA00022833"/>
    </source>
</evidence>
<evidence type="ECO:0000256" key="5">
    <source>
        <dbReference type="SAM" id="Coils"/>
    </source>
</evidence>
<dbReference type="SMART" id="SM00109">
    <property type="entry name" value="C1"/>
    <property type="match status" value="2"/>
</dbReference>
<keyword evidence="2" id="KW-0479">Metal-binding</keyword>
<dbReference type="FunFam" id="3.30.505.10:FF:000100">
    <property type="entry name" value="phosphatidylinositol 3-kinase regulatory subunit gamma"/>
    <property type="match status" value="1"/>
</dbReference>
<dbReference type="Gene3D" id="3.30.505.10">
    <property type="entry name" value="SH2 domain"/>
    <property type="match status" value="2"/>
</dbReference>
<dbReference type="GeneID" id="106064965"/>
<dbReference type="AlphaFoldDB" id="A0A2C9KB85"/>
<keyword evidence="5" id="KW-0175">Coiled coil</keyword>
<reference evidence="10" key="1">
    <citation type="submission" date="2020-05" db="UniProtKB">
        <authorList>
            <consortium name="EnsemblMetazoa"/>
        </authorList>
    </citation>
    <scope>IDENTIFICATION</scope>
    <source>
        <strain evidence="10">BB02</strain>
    </source>
</reference>
<evidence type="ECO:0000259" key="6">
    <source>
        <dbReference type="PROSITE" id="PS50001"/>
    </source>
</evidence>
<dbReference type="PANTHER" id="PTHR46075:SF5">
    <property type="entry name" value="PHOSPHATIDYLINOSITOL 3-KINASE REGULATORY SUBUNIT ALPHA"/>
    <property type="match status" value="1"/>
</dbReference>
<dbReference type="CDD" id="cd09487">
    <property type="entry name" value="SAM_superfamily"/>
    <property type="match status" value="1"/>
</dbReference>
<keyword evidence="3" id="KW-0862">Zinc</keyword>
<dbReference type="SUPFAM" id="SSF48350">
    <property type="entry name" value="GTPase activation domain, GAP"/>
    <property type="match status" value="1"/>
</dbReference>
<dbReference type="FunFam" id="1.10.150.50:FF:000146">
    <property type="entry name" value="Phosphatidylinositol 3-kinase regulatory subunit alpha-like Protein"/>
    <property type="match status" value="1"/>
</dbReference>
<dbReference type="GO" id="GO:0046872">
    <property type="term" value="F:metal ion binding"/>
    <property type="evidence" value="ECO:0007669"/>
    <property type="project" value="UniProtKB-KW"/>
</dbReference>
<dbReference type="InterPro" id="IPR002219">
    <property type="entry name" value="PKC_DAG/PE"/>
</dbReference>
<dbReference type="GO" id="GO:0007165">
    <property type="term" value="P:signal transduction"/>
    <property type="evidence" value="ECO:0007669"/>
    <property type="project" value="InterPro"/>
</dbReference>
<dbReference type="PRINTS" id="PR00678">
    <property type="entry name" value="PI3KINASEP85"/>
</dbReference>
<dbReference type="KEGG" id="bgt:106064965"/>
<dbReference type="InterPro" id="IPR046349">
    <property type="entry name" value="C1-like_sf"/>
</dbReference>
<dbReference type="InterPro" id="IPR001660">
    <property type="entry name" value="SAM"/>
</dbReference>
<evidence type="ECO:0000256" key="2">
    <source>
        <dbReference type="ARBA" id="ARBA00022723"/>
    </source>
</evidence>
<evidence type="ECO:0000313" key="12">
    <source>
        <dbReference type="Proteomes" id="UP001165740"/>
    </source>
</evidence>
<feature type="domain" description="SH2" evidence="6">
    <location>
        <begin position="852"/>
        <end position="944"/>
    </location>
</feature>
<dbReference type="CDD" id="cd09942">
    <property type="entry name" value="SH2_nSH2_p85_like"/>
    <property type="match status" value="1"/>
</dbReference>
<sequence>MSDGEVLHYECINHYNPLECGHSSECIPIDPGDSLEVELSSKELAALGPPESFQGWLTGRNVTKGLRGLFPGVPFVQFVKRDFNDSGYSGTPHRPPRIPHRFVDISLTRPSLCLHCNDYIWGKSNPGKICEACNKTCHCSCVPFAITTTHCSRDRNGRADHSVDTAQPISEWSVANVVEWMAAANLYRYAELFMDRQINGRDLLALDEEKLRDMGIKDDFHQKSILVCIDELCGQQPENQLYSSSLPPPGHCPNMEAAAGDEHRFAEYNFSSMQRCHVCDKFLYGLVRQGLQCRECGMCCHRFCHAQRPTECDVLKLERLRRPSFTSNSVFGSELTEEVEKSCMEAPWVVVKCVQEIEKWCMMHKSEALSIYRISARTEEVNEIKAAFNMGEQDQVNLSTHDVHSIAGALKKYLRELPNPVIPVEMYSQFIEAAKEMGQISGSSNVKSVLELVDDMPPAHKSTLTYIFAHFARLWRWQFDSDVVDGIEKVLHVFCHILLRPPWERIIDIVENTKLHIEILEELLRNGNWGEFMPPIPSPNPVLPPRPPRTSDIMPLSPQTPELRDAEWYWGDISREDVNDKLKDQPDGTFLVRDASTPGDYTLTLRKGGSNKLIKIYHRDGRYGFVEPLEFTSVVSLINWYQVNSLAMYNNMLDTRLIYPVSRNMQDPQDPNPPHDISKEIDNLVRFNRQYLEKRSAYDILYEQHSRLSQEMQMKHQAMDAFKETLIVFQDQVELTKRSMMENSGHELQRMQENLELLKTRMMRIQESKNALEVDLDRRSHRNRMLIGEMNSMKPEIKRLNKQREQCKKWLTDHGKTQDFLDNLLEGRRDNQSDSSESDHIIPHYDDTNWLINCQRPQAEAYLNGKPDGTFLIRPKPEEGNVHVLSIVCRGSIGHCKIHHSETGYGFVEPYLIFPTLKELVLHYYHTSLAEHNNDLDICLLHPVRSAMGVAPSDVYLRMNQL</sequence>
<feature type="coiled-coil region" evidence="5">
    <location>
        <begin position="741"/>
        <end position="775"/>
    </location>
</feature>
<dbReference type="InterPro" id="IPR013761">
    <property type="entry name" value="SAM/pointed_sf"/>
</dbReference>
<dbReference type="InterPro" id="IPR032498">
    <property type="entry name" value="PI3K_P85_iSH2"/>
</dbReference>
<reference evidence="13" key="2">
    <citation type="submission" date="2025-04" db="UniProtKB">
        <authorList>
            <consortium name="RefSeq"/>
        </authorList>
    </citation>
    <scope>IDENTIFICATION</scope>
</reference>
<name>A0A2C9KB85_BIOGL</name>
<organism evidence="10 11">
    <name type="scientific">Biomphalaria glabrata</name>
    <name type="common">Bloodfluke planorb</name>
    <name type="synonym">Freshwater snail</name>
    <dbReference type="NCBI Taxonomy" id="6526"/>
    <lineage>
        <taxon>Eukaryota</taxon>
        <taxon>Metazoa</taxon>
        <taxon>Spiralia</taxon>
        <taxon>Lophotrochozoa</taxon>
        <taxon>Mollusca</taxon>
        <taxon>Gastropoda</taxon>
        <taxon>Heterobranchia</taxon>
        <taxon>Euthyneura</taxon>
        <taxon>Panpulmonata</taxon>
        <taxon>Hygrophila</taxon>
        <taxon>Lymnaeoidea</taxon>
        <taxon>Planorbidae</taxon>
        <taxon>Biomphalaria</taxon>
    </lineage>
</organism>
<dbReference type="Gene3D" id="2.30.30.40">
    <property type="entry name" value="SH3 Domains"/>
    <property type="match status" value="1"/>
</dbReference>
<dbReference type="PROSITE" id="PS50001">
    <property type="entry name" value="SH2"/>
    <property type="match status" value="2"/>
</dbReference>
<dbReference type="PROSITE" id="PS50238">
    <property type="entry name" value="RHOGAP"/>
    <property type="match status" value="1"/>
</dbReference>
<dbReference type="RefSeq" id="XP_013079096.1">
    <property type="nucleotide sequence ID" value="XM_013223642.2"/>
</dbReference>
<dbReference type="Proteomes" id="UP001165740">
    <property type="component" value="Chromosome 5"/>
</dbReference>
<dbReference type="Gene3D" id="1.10.555.10">
    <property type="entry name" value="Rho GTPase activation protein"/>
    <property type="match status" value="1"/>
</dbReference>
<dbReference type="Proteomes" id="UP000076420">
    <property type="component" value="Unassembled WGS sequence"/>
</dbReference>
<dbReference type="VEuPathDB" id="VectorBase:BGLB017183"/>
<dbReference type="PROSITE" id="PS00479">
    <property type="entry name" value="ZF_DAG_PE_1"/>
    <property type="match status" value="2"/>
</dbReference>
<dbReference type="Gene3D" id="1.10.287.1490">
    <property type="match status" value="1"/>
</dbReference>
<dbReference type="FunFam" id="3.30.505.10:FF:000014">
    <property type="entry name" value="Phosphatidylinositol 3-kinase regulatory subunit alpha"/>
    <property type="match status" value="1"/>
</dbReference>
<evidence type="ECO:0000259" key="8">
    <source>
        <dbReference type="PROSITE" id="PS50105"/>
    </source>
</evidence>
<feature type="domain" description="Rho-GAP" evidence="9">
    <location>
        <begin position="333"/>
        <end position="531"/>
    </location>
</feature>
<feature type="domain" description="SAM" evidence="8">
    <location>
        <begin position="172"/>
        <end position="235"/>
    </location>
</feature>
<evidence type="ECO:0000256" key="4">
    <source>
        <dbReference type="PROSITE-ProRule" id="PRU00191"/>
    </source>
</evidence>
<dbReference type="PROSITE" id="PS50081">
    <property type="entry name" value="ZF_DAG_PE_2"/>
    <property type="match status" value="2"/>
</dbReference>
<dbReference type="STRING" id="6526.A0A2C9KB85"/>
<evidence type="ECO:0000256" key="1">
    <source>
        <dbReference type="ARBA" id="ARBA00022468"/>
    </source>
</evidence>
<dbReference type="SMART" id="SM00454">
    <property type="entry name" value="SAM"/>
    <property type="match status" value="1"/>
</dbReference>
<proteinExistence type="predicted"/>
<dbReference type="InterPro" id="IPR035022">
    <property type="entry name" value="PI3kinase_P85_nSH2"/>
</dbReference>
<dbReference type="OrthoDB" id="3175255at2759"/>
<protein>
    <submittedName>
        <fullName evidence="13">Phosphatidylinositol 3-kinase regulatory subunit alpha-like isoform X1</fullName>
    </submittedName>
</protein>
<dbReference type="CDD" id="cd00159">
    <property type="entry name" value="RhoGAP"/>
    <property type="match status" value="1"/>
</dbReference>
<gene>
    <name evidence="10" type="primary">106064965</name>
    <name evidence="13" type="synonym">LOC106064965</name>
</gene>
<accession>A0A2C9KB85</accession>
<dbReference type="SMART" id="SM00324">
    <property type="entry name" value="RhoGAP"/>
    <property type="match status" value="1"/>
</dbReference>
<dbReference type="OMA" id="EMIDVQV"/>
<dbReference type="SUPFAM" id="SSF47769">
    <property type="entry name" value="SAM/Pointed domain"/>
    <property type="match status" value="1"/>
</dbReference>
<dbReference type="InterPro" id="IPR008936">
    <property type="entry name" value="Rho_GTPase_activation_prot"/>
</dbReference>
<evidence type="ECO:0000313" key="10">
    <source>
        <dbReference type="EnsemblMetazoa" id="BGLB017183-PD"/>
    </source>
</evidence>
<dbReference type="PRINTS" id="PR00401">
    <property type="entry name" value="SH2DOMAIN"/>
</dbReference>
<evidence type="ECO:0000259" key="9">
    <source>
        <dbReference type="PROSITE" id="PS50238"/>
    </source>
</evidence>
<feature type="domain" description="SH2" evidence="6">
    <location>
        <begin position="568"/>
        <end position="661"/>
    </location>
</feature>
<feature type="domain" description="Phorbol-ester/DAG-type" evidence="7">
    <location>
        <begin position="99"/>
        <end position="151"/>
    </location>
</feature>
<dbReference type="EnsemblMetazoa" id="BGLB017183-RD">
    <property type="protein sequence ID" value="BGLB017183-PD"/>
    <property type="gene ID" value="BGLB017183"/>
</dbReference>
<evidence type="ECO:0000313" key="13">
    <source>
        <dbReference type="RefSeq" id="XP_013079096.1"/>
    </source>
</evidence>
<dbReference type="Gene3D" id="1.10.150.50">
    <property type="entry name" value="Transcription Factor, Ets-1"/>
    <property type="match status" value="1"/>
</dbReference>
<dbReference type="SUPFAM" id="SSF55550">
    <property type="entry name" value="SH2 domain"/>
    <property type="match status" value="2"/>
</dbReference>
<dbReference type="Pfam" id="PF00620">
    <property type="entry name" value="RhoGAP"/>
    <property type="match status" value="1"/>
</dbReference>
<keyword evidence="1" id="KW-0343">GTPase activation</keyword>
<dbReference type="PANTHER" id="PTHR46075">
    <property type="entry name" value="CHIMERIN FAMILY MEMBER"/>
    <property type="match status" value="1"/>
</dbReference>
<dbReference type="VEuPathDB" id="VectorBase:BGLAX_049003"/>
<evidence type="ECO:0000313" key="11">
    <source>
        <dbReference type="Proteomes" id="UP000076420"/>
    </source>
</evidence>
<dbReference type="InterPro" id="IPR000198">
    <property type="entry name" value="RhoGAP_dom"/>
</dbReference>
<keyword evidence="12" id="KW-1185">Reference proteome</keyword>
<dbReference type="InterPro" id="IPR000980">
    <property type="entry name" value="SH2"/>
</dbReference>
<dbReference type="CDD" id="cd20830">
    <property type="entry name" value="C1_PIK3R-like_rpt2"/>
    <property type="match status" value="1"/>
</dbReference>
<dbReference type="SUPFAM" id="SSF57889">
    <property type="entry name" value="Cysteine-rich domain"/>
    <property type="match status" value="2"/>
</dbReference>